<dbReference type="SUPFAM" id="SSF55083">
    <property type="entry name" value="6-hydroxymethyl-7,8-dihydropterin pyrophosphokinase, HPPK"/>
    <property type="match status" value="1"/>
</dbReference>
<protein>
    <recommendedName>
        <fullName evidence="2">2-amino-4-hydroxy-6-hydroxymethyldihydropteridine diphosphokinase</fullName>
        <ecNumber evidence="2">2.7.6.3</ecNumber>
    </recommendedName>
</protein>
<name>A0A6J6CR81_9ZZZZ</name>
<feature type="domain" description="7,8-dihydro-6-hydroxymethylpterin-pyrophosphokinase" evidence="8">
    <location>
        <begin position="9"/>
        <end position="137"/>
    </location>
</feature>
<keyword evidence="3" id="KW-0808">Transferase</keyword>
<dbReference type="GO" id="GO:0005524">
    <property type="term" value="F:ATP binding"/>
    <property type="evidence" value="ECO:0007669"/>
    <property type="project" value="UniProtKB-KW"/>
</dbReference>
<evidence type="ECO:0000256" key="3">
    <source>
        <dbReference type="ARBA" id="ARBA00022679"/>
    </source>
</evidence>
<dbReference type="GO" id="GO:0016301">
    <property type="term" value="F:kinase activity"/>
    <property type="evidence" value="ECO:0007669"/>
    <property type="project" value="UniProtKB-KW"/>
</dbReference>
<proteinExistence type="predicted"/>
<sequence>MMFGWKIAVLALGSNLGDRGETLHSAIEQIGAHPKIRILEQSPLVESIAITESGPDQSKPNYLNGVIKIATKLNPKKLLKATNDVELSHGRVRERRWESRSLDVDIITYENKKQESKNLTLPHPRAHERAFVLVPWSLMDSEANLVGFGKVSELAEPIKNQVWLQK</sequence>
<dbReference type="PANTHER" id="PTHR43071">
    <property type="entry name" value="2-AMINO-4-HYDROXY-6-HYDROXYMETHYLDIHYDROPTERIDINE PYROPHOSPHOKINASE"/>
    <property type="match status" value="1"/>
</dbReference>
<keyword evidence="7" id="KW-0289">Folate biosynthesis</keyword>
<reference evidence="9" key="1">
    <citation type="submission" date="2020-05" db="EMBL/GenBank/DDBJ databases">
        <authorList>
            <person name="Chiriac C."/>
            <person name="Salcher M."/>
            <person name="Ghai R."/>
            <person name="Kavagutti S V."/>
        </authorList>
    </citation>
    <scope>NUCLEOTIDE SEQUENCE</scope>
</reference>
<keyword evidence="5" id="KW-0418">Kinase</keyword>
<evidence type="ECO:0000313" key="9">
    <source>
        <dbReference type="EMBL" id="CAB4553951.1"/>
    </source>
</evidence>
<dbReference type="GO" id="GO:0046656">
    <property type="term" value="P:folic acid biosynthetic process"/>
    <property type="evidence" value="ECO:0007669"/>
    <property type="project" value="UniProtKB-KW"/>
</dbReference>
<dbReference type="NCBIfam" id="TIGR01498">
    <property type="entry name" value="folK"/>
    <property type="match status" value="1"/>
</dbReference>
<evidence type="ECO:0000256" key="2">
    <source>
        <dbReference type="ARBA" id="ARBA00013253"/>
    </source>
</evidence>
<dbReference type="EC" id="2.7.6.3" evidence="2"/>
<dbReference type="Gene3D" id="3.30.70.560">
    <property type="entry name" value="7,8-Dihydro-6-hydroxymethylpterin-pyrophosphokinase HPPK"/>
    <property type="match status" value="1"/>
</dbReference>
<dbReference type="AlphaFoldDB" id="A0A6J6CR81"/>
<dbReference type="GO" id="GO:0046654">
    <property type="term" value="P:tetrahydrofolate biosynthetic process"/>
    <property type="evidence" value="ECO:0007669"/>
    <property type="project" value="UniProtKB-UniPathway"/>
</dbReference>
<keyword evidence="4" id="KW-0547">Nucleotide-binding</keyword>
<comment type="pathway">
    <text evidence="1">Cofactor biosynthesis; tetrahydrofolate biosynthesis; 2-amino-4-hydroxy-6-hydroxymethyl-7,8-dihydropteridine diphosphate from 7,8-dihydroneopterin triphosphate: step 4/4.</text>
</comment>
<accession>A0A6J6CR81</accession>
<evidence type="ECO:0000256" key="6">
    <source>
        <dbReference type="ARBA" id="ARBA00022840"/>
    </source>
</evidence>
<organism evidence="9">
    <name type="scientific">freshwater metagenome</name>
    <dbReference type="NCBI Taxonomy" id="449393"/>
    <lineage>
        <taxon>unclassified sequences</taxon>
        <taxon>metagenomes</taxon>
        <taxon>ecological metagenomes</taxon>
    </lineage>
</organism>
<keyword evidence="6" id="KW-0067">ATP-binding</keyword>
<dbReference type="EMBL" id="CAEZTB010000043">
    <property type="protein sequence ID" value="CAB4553951.1"/>
    <property type="molecule type" value="Genomic_DNA"/>
</dbReference>
<dbReference type="GO" id="GO:0003848">
    <property type="term" value="F:2-amino-4-hydroxy-6-hydroxymethyldihydropteridine diphosphokinase activity"/>
    <property type="evidence" value="ECO:0007669"/>
    <property type="project" value="UniProtKB-EC"/>
</dbReference>
<evidence type="ECO:0000256" key="7">
    <source>
        <dbReference type="ARBA" id="ARBA00022909"/>
    </source>
</evidence>
<dbReference type="InterPro" id="IPR000550">
    <property type="entry name" value="Hppk"/>
</dbReference>
<evidence type="ECO:0000256" key="4">
    <source>
        <dbReference type="ARBA" id="ARBA00022741"/>
    </source>
</evidence>
<evidence type="ECO:0000256" key="5">
    <source>
        <dbReference type="ARBA" id="ARBA00022777"/>
    </source>
</evidence>
<evidence type="ECO:0000259" key="8">
    <source>
        <dbReference type="Pfam" id="PF01288"/>
    </source>
</evidence>
<dbReference type="InterPro" id="IPR035907">
    <property type="entry name" value="Hppk_sf"/>
</dbReference>
<dbReference type="PANTHER" id="PTHR43071:SF1">
    <property type="entry name" value="2-AMINO-4-HYDROXY-6-HYDROXYMETHYLDIHYDROPTERIDINE PYROPHOSPHOKINASE"/>
    <property type="match status" value="1"/>
</dbReference>
<evidence type="ECO:0000256" key="1">
    <source>
        <dbReference type="ARBA" id="ARBA00005051"/>
    </source>
</evidence>
<dbReference type="Pfam" id="PF01288">
    <property type="entry name" value="HPPK"/>
    <property type="match status" value="1"/>
</dbReference>
<dbReference type="CDD" id="cd00483">
    <property type="entry name" value="HPPK"/>
    <property type="match status" value="1"/>
</dbReference>
<dbReference type="UniPathway" id="UPA00077">
    <property type="reaction ID" value="UER00155"/>
</dbReference>
<gene>
    <name evidence="9" type="ORF">UFOPK1581_00360</name>
</gene>